<keyword evidence="1" id="KW-0175">Coiled coil</keyword>
<sequence length="225" mass="23912">MKKIVLSCAVILALTVASCKNNNVNAEQAVEQAADQAAAAVEQAATAVMVSGTYTVEPSSVVEWVGKKPTGQHTGTIGLQSGSLTVDNGKITGDFTIDMNSITVTDITEADGKLDLEAHLKGTGKEDGADHFFNVKTYPTGTFKLTSFDGANVTGDLTLKGKTKTISFPATLTITDNEVTLESKPFEINRVDFGVNYASKSVFGDLKDKFINDEIELVVKVKAKK</sequence>
<evidence type="ECO:0000313" key="5">
    <source>
        <dbReference type="Proteomes" id="UP001311730"/>
    </source>
</evidence>
<dbReference type="RefSeq" id="WP_323983493.1">
    <property type="nucleotide sequence ID" value="NZ_JAYKBW010000008.1"/>
</dbReference>
<dbReference type="PANTHER" id="PTHR34406">
    <property type="entry name" value="PROTEIN YCEI"/>
    <property type="match status" value="1"/>
</dbReference>
<dbReference type="Proteomes" id="UP001311730">
    <property type="component" value="Unassembled WGS sequence"/>
</dbReference>
<evidence type="ECO:0000313" key="4">
    <source>
        <dbReference type="EMBL" id="MEB3075264.1"/>
    </source>
</evidence>
<keyword evidence="5" id="KW-1185">Reference proteome</keyword>
<evidence type="ECO:0000259" key="3">
    <source>
        <dbReference type="SMART" id="SM00867"/>
    </source>
</evidence>
<comment type="caution">
    <text evidence="4">The sequence shown here is derived from an EMBL/GenBank/DDBJ whole genome shotgun (WGS) entry which is preliminary data.</text>
</comment>
<dbReference type="PANTHER" id="PTHR34406:SF1">
    <property type="entry name" value="PROTEIN YCEI"/>
    <property type="match status" value="1"/>
</dbReference>
<evidence type="ECO:0000256" key="2">
    <source>
        <dbReference type="SAM" id="SignalP"/>
    </source>
</evidence>
<feature type="chain" id="PRO_5045922101" evidence="2">
    <location>
        <begin position="20"/>
        <end position="225"/>
    </location>
</feature>
<dbReference type="InterPro" id="IPR007372">
    <property type="entry name" value="Lipid/polyisoprenoid-bd_YceI"/>
</dbReference>
<accession>A0ABU5Z9C2</accession>
<gene>
    <name evidence="4" type="ORF">VJJ08_08130</name>
</gene>
<organism evidence="4 5">
    <name type="scientific">Capnocytophaga gingivalis</name>
    <dbReference type="NCBI Taxonomy" id="1017"/>
    <lineage>
        <taxon>Bacteria</taxon>
        <taxon>Pseudomonadati</taxon>
        <taxon>Bacteroidota</taxon>
        <taxon>Flavobacteriia</taxon>
        <taxon>Flavobacteriales</taxon>
        <taxon>Flavobacteriaceae</taxon>
        <taxon>Capnocytophaga</taxon>
    </lineage>
</organism>
<name>A0ABU5Z9C2_9FLAO</name>
<dbReference type="SUPFAM" id="SSF101874">
    <property type="entry name" value="YceI-like"/>
    <property type="match status" value="1"/>
</dbReference>
<dbReference type="SMART" id="SM00867">
    <property type="entry name" value="YceI"/>
    <property type="match status" value="1"/>
</dbReference>
<keyword evidence="2" id="KW-0732">Signal</keyword>
<feature type="coiled-coil region" evidence="1">
    <location>
        <begin position="16"/>
        <end position="43"/>
    </location>
</feature>
<reference evidence="4 5" key="1">
    <citation type="submission" date="2023-12" db="EMBL/GenBank/DDBJ databases">
        <title>Genomic sequences of Capnocytophaga and Parvimonas strains.</title>
        <authorList>
            <person name="Watt R.M."/>
            <person name="Wang M."/>
            <person name="Yang T."/>
            <person name="Tong W.M."/>
        </authorList>
    </citation>
    <scope>NUCLEOTIDE SEQUENCE [LARGE SCALE GENOMIC DNA]</scope>
    <source>
        <strain evidence="4 5">CCUG 13096</strain>
    </source>
</reference>
<evidence type="ECO:0000256" key="1">
    <source>
        <dbReference type="SAM" id="Coils"/>
    </source>
</evidence>
<dbReference type="Pfam" id="PF04264">
    <property type="entry name" value="YceI"/>
    <property type="match status" value="1"/>
</dbReference>
<proteinExistence type="predicted"/>
<dbReference type="Gene3D" id="2.40.128.110">
    <property type="entry name" value="Lipid/polyisoprenoid-binding, YceI-like"/>
    <property type="match status" value="1"/>
</dbReference>
<dbReference type="InterPro" id="IPR036761">
    <property type="entry name" value="TTHA0802/YceI-like_sf"/>
</dbReference>
<dbReference type="EMBL" id="JAYKBW010000008">
    <property type="protein sequence ID" value="MEB3075264.1"/>
    <property type="molecule type" value="Genomic_DNA"/>
</dbReference>
<protein>
    <submittedName>
        <fullName evidence="4">YceI family protein</fullName>
    </submittedName>
</protein>
<feature type="signal peptide" evidence="2">
    <location>
        <begin position="1"/>
        <end position="19"/>
    </location>
</feature>
<dbReference type="PROSITE" id="PS51257">
    <property type="entry name" value="PROKAR_LIPOPROTEIN"/>
    <property type="match status" value="1"/>
</dbReference>
<feature type="domain" description="Lipid/polyisoprenoid-binding YceI-like" evidence="3">
    <location>
        <begin position="53"/>
        <end position="224"/>
    </location>
</feature>